<dbReference type="OrthoDB" id="9788195at2"/>
<keyword evidence="1" id="KW-1133">Transmembrane helix</keyword>
<dbReference type="AlphaFoldDB" id="A0A089LU19"/>
<accession>A0A089LU19</accession>
<keyword evidence="1" id="KW-0812">Transmembrane</keyword>
<evidence type="ECO:0000313" key="2">
    <source>
        <dbReference type="EMBL" id="AIQ63620.1"/>
    </source>
</evidence>
<name>A0A089LU19_9BACL</name>
<keyword evidence="1" id="KW-0472">Membrane</keyword>
<sequence length="264" mass="30190">MLYRYAKLYWQFFKLRLKVMMEYRTDFFIGVFSTVLTQGAAVLFIGIVFSHIESIHGWTFYEIMFIYGISMTGRALEYIFFDNLWVIGMNYIRPGNFDRLMIRPINPLFNLIADRVQADGLGQLLTGVTVLLTASSQIGFDWTAGHIIFMLIAVLSSGVIFLSVNLFFATFSFWMTDSIPIMMAVHGLSDFARYPLSIYPRVIQVILTFLIPYGFTAFYPAAFFMNDSSFKTVALWTPAAAAISLFLAYQFWRRGLRAFASTGS</sequence>
<organism evidence="2 3">
    <name type="scientific">Paenibacillus stellifer</name>
    <dbReference type="NCBI Taxonomy" id="169760"/>
    <lineage>
        <taxon>Bacteria</taxon>
        <taxon>Bacillati</taxon>
        <taxon>Bacillota</taxon>
        <taxon>Bacilli</taxon>
        <taxon>Bacillales</taxon>
        <taxon>Paenibacillaceae</taxon>
        <taxon>Paenibacillus</taxon>
    </lineage>
</organism>
<dbReference type="RefSeq" id="WP_038695293.1">
    <property type="nucleotide sequence ID" value="NZ_CP009286.1"/>
</dbReference>
<feature type="transmembrane region" description="Helical" evidence="1">
    <location>
        <begin position="233"/>
        <end position="252"/>
    </location>
</feature>
<dbReference type="PANTHER" id="PTHR36833">
    <property type="entry name" value="SLR0610 PROTEIN-RELATED"/>
    <property type="match status" value="1"/>
</dbReference>
<evidence type="ECO:0000313" key="3">
    <source>
        <dbReference type="Proteomes" id="UP000029507"/>
    </source>
</evidence>
<dbReference type="Proteomes" id="UP000029507">
    <property type="component" value="Chromosome"/>
</dbReference>
<dbReference type="Pfam" id="PF06182">
    <property type="entry name" value="ABC2_membrane_6"/>
    <property type="match status" value="1"/>
</dbReference>
<dbReference type="InterPro" id="IPR010390">
    <property type="entry name" value="ABC-2_transporter-like"/>
</dbReference>
<dbReference type="HOGENOM" id="CLU_071040_1_1_9"/>
<proteinExistence type="predicted"/>
<reference evidence="2 3" key="1">
    <citation type="submission" date="2014-08" db="EMBL/GenBank/DDBJ databases">
        <title>Comparative genomics of the Paenibacillus odorifer group.</title>
        <authorList>
            <person name="den Bakker H.C."/>
            <person name="Tsai Y.-C."/>
            <person name="Martin N."/>
            <person name="Korlach J."/>
            <person name="Wiedmann M."/>
        </authorList>
    </citation>
    <scope>NUCLEOTIDE SEQUENCE [LARGE SCALE GENOMIC DNA]</scope>
    <source>
        <strain evidence="2 3">DSM 14472</strain>
    </source>
</reference>
<protein>
    <submittedName>
        <fullName evidence="2">ABC transporter permease</fullName>
    </submittedName>
</protein>
<dbReference type="KEGG" id="pste:PSTEL_11550"/>
<evidence type="ECO:0000256" key="1">
    <source>
        <dbReference type="SAM" id="Phobius"/>
    </source>
</evidence>
<feature type="transmembrane region" description="Helical" evidence="1">
    <location>
        <begin position="27"/>
        <end position="49"/>
    </location>
</feature>
<gene>
    <name evidence="2" type="ORF">PSTEL_11550</name>
</gene>
<dbReference type="STRING" id="169760.PSTEL_11550"/>
<feature type="transmembrane region" description="Helical" evidence="1">
    <location>
        <begin position="147"/>
        <end position="174"/>
    </location>
</feature>
<dbReference type="EMBL" id="CP009286">
    <property type="protein sequence ID" value="AIQ63620.1"/>
    <property type="molecule type" value="Genomic_DNA"/>
</dbReference>
<dbReference type="PANTHER" id="PTHR36833:SF1">
    <property type="entry name" value="INTEGRAL MEMBRANE TRANSPORT PROTEIN"/>
    <property type="match status" value="1"/>
</dbReference>
<feature type="transmembrane region" description="Helical" evidence="1">
    <location>
        <begin position="61"/>
        <end position="81"/>
    </location>
</feature>
<keyword evidence="3" id="KW-1185">Reference proteome</keyword>
<feature type="transmembrane region" description="Helical" evidence="1">
    <location>
        <begin position="202"/>
        <end position="221"/>
    </location>
</feature>